<dbReference type="InterPro" id="IPR055123">
    <property type="entry name" value="SpnB-like_Rossmann"/>
</dbReference>
<keyword evidence="10" id="KW-1185">Reference proteome</keyword>
<keyword evidence="3" id="KW-0808">Transferase</keyword>
<accession>A0ABV9CX89</accession>
<dbReference type="InterPro" id="IPR036291">
    <property type="entry name" value="NAD(P)-bd_dom_sf"/>
</dbReference>
<dbReference type="SUPFAM" id="SSF53901">
    <property type="entry name" value="Thiolase-like"/>
    <property type="match status" value="1"/>
</dbReference>
<dbReference type="InterPro" id="IPR020806">
    <property type="entry name" value="PKS_PP-bd"/>
</dbReference>
<dbReference type="Gene3D" id="3.40.50.720">
    <property type="entry name" value="NAD(P)-binding Rossmann-like Domain"/>
    <property type="match status" value="1"/>
</dbReference>
<protein>
    <submittedName>
        <fullName evidence="9">SDR family NAD(P)-dependent oxidoreductase</fullName>
    </submittedName>
</protein>
<dbReference type="InterPro" id="IPR016035">
    <property type="entry name" value="Acyl_Trfase/lysoPLipase"/>
</dbReference>
<dbReference type="InterPro" id="IPR042104">
    <property type="entry name" value="PKS_dehydratase_sf"/>
</dbReference>
<dbReference type="Gene3D" id="3.40.366.10">
    <property type="entry name" value="Malonyl-Coenzyme A Acyl Carrier Protein, domain 2"/>
    <property type="match status" value="1"/>
</dbReference>
<dbReference type="InterPro" id="IPR049551">
    <property type="entry name" value="PKS_DH_C"/>
</dbReference>
<feature type="region of interest" description="Disordered" evidence="5">
    <location>
        <begin position="292"/>
        <end position="335"/>
    </location>
</feature>
<dbReference type="CDD" id="cd00833">
    <property type="entry name" value="PKS"/>
    <property type="match status" value="1"/>
</dbReference>
<evidence type="ECO:0000256" key="1">
    <source>
        <dbReference type="ARBA" id="ARBA00022450"/>
    </source>
</evidence>
<dbReference type="Pfam" id="PF00550">
    <property type="entry name" value="PP-binding"/>
    <property type="match status" value="1"/>
</dbReference>
<dbReference type="InterPro" id="IPR006162">
    <property type="entry name" value="Ppantetheine_attach_site"/>
</dbReference>
<reference evidence="10" key="1">
    <citation type="journal article" date="2019" name="Int. J. Syst. Evol. Microbiol.">
        <title>The Global Catalogue of Microorganisms (GCM) 10K type strain sequencing project: providing services to taxonomists for standard genome sequencing and annotation.</title>
        <authorList>
            <consortium name="The Broad Institute Genomics Platform"/>
            <consortium name="The Broad Institute Genome Sequencing Center for Infectious Disease"/>
            <person name="Wu L."/>
            <person name="Ma J."/>
        </authorList>
    </citation>
    <scope>NUCLEOTIDE SEQUENCE [LARGE SCALE GENOMIC DNA]</scope>
    <source>
        <strain evidence="10">CGMCC 4.7132</strain>
    </source>
</reference>
<dbReference type="InterPro" id="IPR050091">
    <property type="entry name" value="PKS_NRPS_Biosynth_Enz"/>
</dbReference>
<dbReference type="InterPro" id="IPR014043">
    <property type="entry name" value="Acyl_transferase_dom"/>
</dbReference>
<evidence type="ECO:0000259" key="8">
    <source>
        <dbReference type="PROSITE" id="PS52019"/>
    </source>
</evidence>
<dbReference type="SMART" id="SM00826">
    <property type="entry name" value="PKS_DH"/>
    <property type="match status" value="1"/>
</dbReference>
<dbReference type="SUPFAM" id="SSF51735">
    <property type="entry name" value="NAD(P)-binding Rossmann-fold domains"/>
    <property type="match status" value="2"/>
</dbReference>
<feature type="active site" description="Proton acceptor; for dehydratase activity" evidence="4">
    <location>
        <position position="230"/>
    </location>
</feature>
<dbReference type="Proteomes" id="UP001596004">
    <property type="component" value="Unassembled WGS sequence"/>
</dbReference>
<keyword evidence="1" id="KW-0596">Phosphopantetheine</keyword>
<dbReference type="SMART" id="SM00823">
    <property type="entry name" value="PKS_PP"/>
    <property type="match status" value="1"/>
</dbReference>
<dbReference type="Pfam" id="PF00698">
    <property type="entry name" value="Acyl_transf_1"/>
    <property type="match status" value="1"/>
</dbReference>
<feature type="non-terminal residue" evidence="9">
    <location>
        <position position="1320"/>
    </location>
</feature>
<evidence type="ECO:0000256" key="3">
    <source>
        <dbReference type="ARBA" id="ARBA00022679"/>
    </source>
</evidence>
<dbReference type="PROSITE" id="PS52004">
    <property type="entry name" value="KS3_2"/>
    <property type="match status" value="1"/>
</dbReference>
<evidence type="ECO:0000313" key="9">
    <source>
        <dbReference type="EMBL" id="MFC4537124.1"/>
    </source>
</evidence>
<dbReference type="InterPro" id="IPR014030">
    <property type="entry name" value="Ketoacyl_synth_N"/>
</dbReference>
<dbReference type="Gene3D" id="3.10.129.110">
    <property type="entry name" value="Polyketide synthase dehydratase"/>
    <property type="match status" value="1"/>
</dbReference>
<dbReference type="InterPro" id="IPR016039">
    <property type="entry name" value="Thiolase-like"/>
</dbReference>
<dbReference type="PANTHER" id="PTHR43775">
    <property type="entry name" value="FATTY ACID SYNTHASE"/>
    <property type="match status" value="1"/>
</dbReference>
<evidence type="ECO:0000259" key="7">
    <source>
        <dbReference type="PROSITE" id="PS52004"/>
    </source>
</evidence>
<dbReference type="InterPro" id="IPR057326">
    <property type="entry name" value="KR_dom"/>
</dbReference>
<dbReference type="Pfam" id="PF00109">
    <property type="entry name" value="ketoacyl-synt"/>
    <property type="match status" value="1"/>
</dbReference>
<organism evidence="9 10">
    <name type="scientific">Sphaerisporangium dianthi</name>
    <dbReference type="NCBI Taxonomy" id="1436120"/>
    <lineage>
        <taxon>Bacteria</taxon>
        <taxon>Bacillati</taxon>
        <taxon>Actinomycetota</taxon>
        <taxon>Actinomycetes</taxon>
        <taxon>Streptosporangiales</taxon>
        <taxon>Streptosporangiaceae</taxon>
        <taxon>Sphaerisporangium</taxon>
    </lineage>
</organism>
<proteinExistence type="predicted"/>
<evidence type="ECO:0000256" key="5">
    <source>
        <dbReference type="SAM" id="MobiDB-lite"/>
    </source>
</evidence>
<dbReference type="SUPFAM" id="SSF47336">
    <property type="entry name" value="ACP-like"/>
    <property type="match status" value="1"/>
</dbReference>
<dbReference type="SMART" id="SM00825">
    <property type="entry name" value="PKS_KS"/>
    <property type="match status" value="1"/>
</dbReference>
<name>A0ABV9CX89_9ACTN</name>
<dbReference type="EMBL" id="JBHSFP010000089">
    <property type="protein sequence ID" value="MFC4537124.1"/>
    <property type="molecule type" value="Genomic_DNA"/>
</dbReference>
<dbReference type="PROSITE" id="PS00606">
    <property type="entry name" value="KS3_1"/>
    <property type="match status" value="1"/>
</dbReference>
<dbReference type="InterPro" id="IPR013968">
    <property type="entry name" value="PKS_KR"/>
</dbReference>
<feature type="region of interest" description="N-terminal hotdog fold" evidence="4">
    <location>
        <begin position="198"/>
        <end position="323"/>
    </location>
</feature>
<dbReference type="PROSITE" id="PS50075">
    <property type="entry name" value="CARRIER"/>
    <property type="match status" value="1"/>
</dbReference>
<comment type="caution">
    <text evidence="9">The sequence shown here is derived from an EMBL/GenBank/DDBJ whole genome shotgun (WGS) entry which is preliminary data.</text>
</comment>
<evidence type="ECO:0000256" key="4">
    <source>
        <dbReference type="PROSITE-ProRule" id="PRU01363"/>
    </source>
</evidence>
<keyword evidence="2" id="KW-0597">Phosphoprotein</keyword>
<dbReference type="SMART" id="SM00822">
    <property type="entry name" value="PKS_KR"/>
    <property type="match status" value="1"/>
</dbReference>
<dbReference type="Gene3D" id="1.10.1200.10">
    <property type="entry name" value="ACP-like"/>
    <property type="match status" value="1"/>
</dbReference>
<evidence type="ECO:0000313" key="10">
    <source>
        <dbReference type="Proteomes" id="UP001596004"/>
    </source>
</evidence>
<dbReference type="SMART" id="SM01294">
    <property type="entry name" value="PKS_PP_betabranch"/>
    <property type="match status" value="1"/>
</dbReference>
<evidence type="ECO:0000259" key="6">
    <source>
        <dbReference type="PROSITE" id="PS50075"/>
    </source>
</evidence>
<feature type="domain" description="Ketosynthase family 3 (KS3)" evidence="7">
    <location>
        <begin position="1059"/>
        <end position="1320"/>
    </location>
</feature>
<feature type="region of interest" description="C-terminal hotdog fold" evidence="4">
    <location>
        <begin position="336"/>
        <end position="478"/>
    </location>
</feature>
<feature type="non-terminal residue" evidence="9">
    <location>
        <position position="1"/>
    </location>
</feature>
<dbReference type="SUPFAM" id="SSF52151">
    <property type="entry name" value="FabD/lysophospholipase-like"/>
    <property type="match status" value="1"/>
</dbReference>
<feature type="domain" description="Carrier" evidence="6">
    <location>
        <begin position="966"/>
        <end position="1041"/>
    </location>
</feature>
<dbReference type="Pfam" id="PF08659">
    <property type="entry name" value="KR"/>
    <property type="match status" value="1"/>
</dbReference>
<dbReference type="InterPro" id="IPR001227">
    <property type="entry name" value="Ac_transferase_dom_sf"/>
</dbReference>
<dbReference type="PROSITE" id="PS00012">
    <property type="entry name" value="PHOSPHOPANTETHEINE"/>
    <property type="match status" value="1"/>
</dbReference>
<dbReference type="CDD" id="cd08956">
    <property type="entry name" value="KR_3_FAS_SDR_x"/>
    <property type="match status" value="1"/>
</dbReference>
<evidence type="ECO:0000256" key="2">
    <source>
        <dbReference type="ARBA" id="ARBA00022553"/>
    </source>
</evidence>
<dbReference type="Pfam" id="PF21089">
    <property type="entry name" value="PKS_DH_N"/>
    <property type="match status" value="1"/>
</dbReference>
<dbReference type="InterPro" id="IPR020807">
    <property type="entry name" value="PKS_DH"/>
</dbReference>
<dbReference type="InterPro" id="IPR049552">
    <property type="entry name" value="PKS_DH_N"/>
</dbReference>
<dbReference type="RefSeq" id="WP_380852852.1">
    <property type="nucleotide sequence ID" value="NZ_JBHSFP010000089.1"/>
</dbReference>
<feature type="active site" description="Proton donor; for dehydratase activity" evidence="4">
    <location>
        <position position="399"/>
    </location>
</feature>
<gene>
    <name evidence="9" type="ORF">ACFO60_40675</name>
</gene>
<dbReference type="Gene3D" id="3.40.47.10">
    <property type="match status" value="1"/>
</dbReference>
<dbReference type="PANTHER" id="PTHR43775:SF51">
    <property type="entry name" value="INACTIVE PHENOLPHTHIOCEROL SYNTHESIS POLYKETIDE SYNTHASE TYPE I PKS1-RELATED"/>
    <property type="match status" value="1"/>
</dbReference>
<dbReference type="PROSITE" id="PS52019">
    <property type="entry name" value="PKS_MFAS_DH"/>
    <property type="match status" value="1"/>
</dbReference>
<sequence>AVAELERRLSVAGLMRWRLEGTDFAAHSAQVDRLRDELLAELAGVEPRSVEVPFLSTVTGDWVDGAELDGGYWYRNLRQPVRFQTAVQQLSEMGHRKFIEISPRPTLTIGIEESLGDAAAEAVVVGTLRQDDGDRTRMLTSLAEAFVRGVPVNWAALLPTGRPTGLPTYPFQRSRYWLPPGVRGLRDVADLGLDPTGHPLLTAATTVPGSDVWLFAGRLSLDTHPWLEDHSVLGSVLVPGAAFLEMAVRAADEIGCRRVDELTQEAPLILTGQDVVHLRLVVEPADEAGRRRLSVYSQPADGTDRQAPTRHATGVLAGDGPHAAGDDLTTWPPPGASPIELTGLYERLADDGLDYGPLFRGLRSAWRLGDDVFAEVSLPETEQPPTGDGAYGLHPALLDAALHAIAVAGAGGSGDGRARLPFSWSGVTAHADGGTGLRVRITPAGLDAVRLAVGDDTGAPVLTIESLALRPVSAEQLARVRDRAGHSLYRVAWTALPPSAGEPAALTGECVVLDGDDGDDTDLAGVLGREGMVVATARDLSQVRTAIDAGGSAPDVVLLSESNRAADVDDLAEAARARTERLLGVVQSWLGDDTLSESRLVLVTRAAVAAGADEVPDLVQAPLWGLLRSAQTEHPQRFVLVDIDDDPRSYRALPSALRSGEPQLAIRQGTAHVPRLARTATGPAAVRPAVDGEGTVLITGAGGALSVKIARHLVSAHHVRRLVLAGRRGPAADGARELAAHLTELGAEVTLAACDVADRSALAAVLDAIPAAHPLTAVVHTAGVLDDAVVTGLTPGQLATSFRPKVDAVMNLHRLTEHLNLTSFVVFSSAAGIVGSAGQSNYAAANAFLDAFAHWRRARGLPATSLAWGPWTNLADGSRRDPRQFTRTGVIPLSEDDGLALWDAAMGHDEPVLAPVRFDLAKVAALPEPSPVLGGLVTTRRRRRAGRSQHGLPASLAGLPEAKQRDILRALVRTELAAVLGHDSPATVDPARAFTDLGVDSLIAVELRNRLAVATGLRLPATLVFDFPTPVAVAGRLHAELVASEPAVAATPRNQATADEPIAIIGISCRFPGGVRFAGDLWRLVEEGTHVVDPFPVDRGWAPGPTPTDATYPAGGAFLAGAADFDAGFFGVSPREALAMDPQQRLLLEVSWEVVERAGIDPASLRGSRTAVFTGLMPQDYATLFTGDPARLEGYAATAGSPSAATGRISYTFGFEGPAVTVDTACSSSLVAMHLAAQSLRNGECELALAGGATVMSTQATFVEFSRQGGLAGDGRCKAFAEGADGTGLGEGAGIVLLERLSDARRNGRRVLAVLRGSAV</sequence>
<dbReference type="Gene3D" id="3.30.70.3290">
    <property type="match status" value="1"/>
</dbReference>
<dbReference type="InterPro" id="IPR049900">
    <property type="entry name" value="PKS_mFAS_DH"/>
</dbReference>
<dbReference type="Pfam" id="PF22953">
    <property type="entry name" value="SpnB_Rossmann"/>
    <property type="match status" value="1"/>
</dbReference>
<dbReference type="InterPro" id="IPR020841">
    <property type="entry name" value="PKS_Beta-ketoAc_synthase_dom"/>
</dbReference>
<feature type="domain" description="PKS/mFAS DH" evidence="8">
    <location>
        <begin position="198"/>
        <end position="478"/>
    </location>
</feature>
<dbReference type="InterPro" id="IPR009081">
    <property type="entry name" value="PP-bd_ACP"/>
</dbReference>
<dbReference type="Pfam" id="PF14765">
    <property type="entry name" value="PS-DH"/>
    <property type="match status" value="1"/>
</dbReference>
<dbReference type="InterPro" id="IPR018201">
    <property type="entry name" value="Ketoacyl_synth_AS"/>
</dbReference>
<dbReference type="SMART" id="SM00827">
    <property type="entry name" value="PKS_AT"/>
    <property type="match status" value="1"/>
</dbReference>
<dbReference type="InterPro" id="IPR036736">
    <property type="entry name" value="ACP-like_sf"/>
</dbReference>